<name>A0A0M5M1B2_9CAUD</name>
<dbReference type="PROSITE" id="PS51257">
    <property type="entry name" value="PROKAR_LIPOPROTEIN"/>
    <property type="match status" value="1"/>
</dbReference>
<dbReference type="GeneID" id="26647277"/>
<reference evidence="2 3" key="1">
    <citation type="submission" date="2015-08" db="EMBL/GenBank/DDBJ databases">
        <title>The Complete Genome of Citrobacter freundii Myophage Margaery.</title>
        <authorList>
            <person name="Yi D."/>
            <person name="Cadungog J.N."/>
            <person name="Cahill J.L."/>
            <person name="Rasche E.S."/>
            <person name="Everett G.F.K."/>
        </authorList>
    </citation>
    <scope>NUCLEOTIDE SEQUENCE [LARGE SCALE GENOMIC DNA]</scope>
</reference>
<evidence type="ECO:0000313" key="3">
    <source>
        <dbReference type="Proteomes" id="UP000201970"/>
    </source>
</evidence>
<evidence type="ECO:0000313" key="2">
    <source>
        <dbReference type="EMBL" id="ALF01781.1"/>
    </source>
</evidence>
<dbReference type="Proteomes" id="UP000201970">
    <property type="component" value="Segment"/>
</dbReference>
<dbReference type="KEGG" id="vg:26647277"/>
<sequence length="29" mass="3045">MKQNSELALIAFGFALGCMVSALLVNFVG</sequence>
<proteinExistence type="predicted"/>
<accession>A0A0M5M1B2</accession>
<keyword evidence="1" id="KW-0472">Membrane</keyword>
<keyword evidence="1" id="KW-1133">Transmembrane helix</keyword>
<keyword evidence="1" id="KW-0812">Transmembrane</keyword>
<organism evidence="2 3">
    <name type="scientific">Citrobacter phage Margaery</name>
    <dbReference type="NCBI Taxonomy" id="1701810"/>
    <lineage>
        <taxon>Viruses</taxon>
        <taxon>Duplodnaviria</taxon>
        <taxon>Heunggongvirae</taxon>
        <taxon>Uroviricota</taxon>
        <taxon>Caudoviricetes</taxon>
        <taxon>Pantevenvirales</taxon>
        <taxon>Straboviridae</taxon>
        <taxon>Pseudotevenvirus</taxon>
        <taxon>Pseudotevenvirus margaery</taxon>
    </lineage>
</organism>
<dbReference type="EMBL" id="KT381880">
    <property type="protein sequence ID" value="ALF01781.1"/>
    <property type="molecule type" value="Genomic_DNA"/>
</dbReference>
<protein>
    <submittedName>
        <fullName evidence="2">Uncharacterized protein</fullName>
    </submittedName>
</protein>
<gene>
    <name evidence="2" type="ORF">CPT_Margaery92</name>
</gene>
<keyword evidence="3" id="KW-1185">Reference proteome</keyword>
<evidence type="ECO:0000256" key="1">
    <source>
        <dbReference type="SAM" id="Phobius"/>
    </source>
</evidence>
<feature type="transmembrane region" description="Helical" evidence="1">
    <location>
        <begin position="7"/>
        <end position="28"/>
    </location>
</feature>
<dbReference type="RefSeq" id="YP_009194907.1">
    <property type="nucleotide sequence ID" value="NC_028755.1"/>
</dbReference>